<keyword evidence="2" id="KW-1185">Reference proteome</keyword>
<accession>A0AAW1DSQ3</accession>
<dbReference type="Proteomes" id="UP001461498">
    <property type="component" value="Unassembled WGS sequence"/>
</dbReference>
<gene>
    <name evidence="1" type="ORF">O3M35_001009</name>
</gene>
<protein>
    <submittedName>
        <fullName evidence="1">Uncharacterized protein</fullName>
    </submittedName>
</protein>
<reference evidence="1 2" key="1">
    <citation type="submission" date="2022-12" db="EMBL/GenBank/DDBJ databases">
        <title>Chromosome-level genome assembly of true bugs.</title>
        <authorList>
            <person name="Ma L."/>
            <person name="Li H."/>
        </authorList>
    </citation>
    <scope>NUCLEOTIDE SEQUENCE [LARGE SCALE GENOMIC DNA]</scope>
    <source>
        <strain evidence="1">Lab_2022b</strain>
    </source>
</reference>
<comment type="caution">
    <text evidence="1">The sequence shown here is derived from an EMBL/GenBank/DDBJ whole genome shotgun (WGS) entry which is preliminary data.</text>
</comment>
<name>A0AAW1DSQ3_9HEMI</name>
<evidence type="ECO:0000313" key="1">
    <source>
        <dbReference type="EMBL" id="KAK9512628.1"/>
    </source>
</evidence>
<sequence>MSENIKSNITYTFLEGKVIDDYNVKLLKKENQHLNIREPFISSDDTENYDINNFKWKKSIKDKVKDRYALLKRWQTSFEPNPNQNLSCYNWRKKNALPRPRNNQEHVLPDESSTSHLNEIYYKKSELLLKKFKKIHFDNLSRRTGDQSSVPSSSSSSLIASEKEIKVIYQEKIQIMKNARNEIHKILTYYSGYLTSINKNGSTNPENVFYLKNAEVKKWFEREEIMDRRDDFNI</sequence>
<organism evidence="1 2">
    <name type="scientific">Rhynocoris fuscipes</name>
    <dbReference type="NCBI Taxonomy" id="488301"/>
    <lineage>
        <taxon>Eukaryota</taxon>
        <taxon>Metazoa</taxon>
        <taxon>Ecdysozoa</taxon>
        <taxon>Arthropoda</taxon>
        <taxon>Hexapoda</taxon>
        <taxon>Insecta</taxon>
        <taxon>Pterygota</taxon>
        <taxon>Neoptera</taxon>
        <taxon>Paraneoptera</taxon>
        <taxon>Hemiptera</taxon>
        <taxon>Heteroptera</taxon>
        <taxon>Panheteroptera</taxon>
        <taxon>Cimicomorpha</taxon>
        <taxon>Reduviidae</taxon>
        <taxon>Harpactorinae</taxon>
        <taxon>Harpactorini</taxon>
        <taxon>Rhynocoris</taxon>
    </lineage>
</organism>
<proteinExistence type="predicted"/>
<dbReference type="AlphaFoldDB" id="A0AAW1DSQ3"/>
<dbReference type="EMBL" id="JAPXFL010000001">
    <property type="protein sequence ID" value="KAK9512628.1"/>
    <property type="molecule type" value="Genomic_DNA"/>
</dbReference>
<evidence type="ECO:0000313" key="2">
    <source>
        <dbReference type="Proteomes" id="UP001461498"/>
    </source>
</evidence>